<evidence type="ECO:0000313" key="8">
    <source>
        <dbReference type="EMBL" id="PAA60798.1"/>
    </source>
</evidence>
<accession>A0A267EH08</accession>
<dbReference type="Pfam" id="PF03712">
    <property type="entry name" value="Cu2_monoox_C"/>
    <property type="match status" value="1"/>
</dbReference>
<evidence type="ECO:0000256" key="4">
    <source>
        <dbReference type="SAM" id="SignalP"/>
    </source>
</evidence>
<dbReference type="InterPro" id="IPR036939">
    <property type="entry name" value="Cu2_ascorb_mOase_N_sf"/>
</dbReference>
<dbReference type="SUPFAM" id="SSF49742">
    <property type="entry name" value="PHM/PNGase F"/>
    <property type="match status" value="2"/>
</dbReference>
<dbReference type="EMBL" id="NIVC01002111">
    <property type="protein sequence ID" value="PAA60798.1"/>
    <property type="molecule type" value="Genomic_DNA"/>
</dbReference>
<keyword evidence="3" id="KW-0472">Membrane</keyword>
<dbReference type="InterPro" id="IPR000323">
    <property type="entry name" value="Cu2_ascorb_mOase_N"/>
</dbReference>
<evidence type="ECO:0008006" key="10">
    <source>
        <dbReference type="Google" id="ProtNLM"/>
    </source>
</evidence>
<feature type="domain" description="Copper type II ascorbate-dependent monooxygenase C-terminal" evidence="6">
    <location>
        <begin position="298"/>
        <end position="423"/>
    </location>
</feature>
<dbReference type="GO" id="GO:0005507">
    <property type="term" value="F:copper ion binding"/>
    <property type="evidence" value="ECO:0007669"/>
    <property type="project" value="InterPro"/>
</dbReference>
<sequence>MTKNALIIYAALAALLSCSHAYRMFQSRIPNGDRVPNPCQQGDIWVGLGHQSPAGADAINPFGLDFRAASFSWTIDLCRKDSDGDGLTNGQELGDPDCVWKVGAAPARTTGLSQPGICPLDSATCKNSWTVCPKALSCPAFEEPGVFVRNFTLKPTPVPATETTYVCQAFELNNTASSVHLIGSRPIIDNKNVMHHMIMYACSVKPEQTLFDNPRQCLMGHRNCTQMMNLWAYGLEGECFNRNAGFRIGGDGFRYGVLQLHWNNPARHSGYTDASGFALYFTQNLRPYDLGTVMYGEGNLVLPPRQPLISVNHTCPSVCTNRYHTETRYITGVGIYMHTNGIRGRISLWRNETLVRDIWPLQEYSYNSPKVIFLNQTVEYQPGDELKTECYFTTLKNDRTVFSGAAKNDEMCLSFLWLYPNKARVPASERLTQCMAIAAINLCWVASNIVPHVERDCNITSMRSGEMPNRVMSEMAANNCFARTGCDPACRNYLNFTLWPLNACYDPTRSRQMAEAMALGMVPSSNHETIARTLYGQRFCEQEINLLNAPAPTKLIEALQATPILQKGGLTSEHLLIIIVVCSCLGFVLFLALLTYLSIRLNHRS</sequence>
<dbReference type="Gene3D" id="2.60.120.230">
    <property type="match status" value="1"/>
</dbReference>
<dbReference type="InterPro" id="IPR000945">
    <property type="entry name" value="DBH-like"/>
</dbReference>
<dbReference type="AlphaFoldDB" id="A0A267EH08"/>
<dbReference type="InterPro" id="IPR024548">
    <property type="entry name" value="Cu2_monoox_C"/>
</dbReference>
<gene>
    <name evidence="8" type="ORF">BOX15_Mlig007919g1</name>
</gene>
<dbReference type="Proteomes" id="UP000215902">
    <property type="component" value="Unassembled WGS sequence"/>
</dbReference>
<evidence type="ECO:0000313" key="9">
    <source>
        <dbReference type="Proteomes" id="UP000215902"/>
    </source>
</evidence>
<feature type="signal peptide" evidence="4">
    <location>
        <begin position="1"/>
        <end position="21"/>
    </location>
</feature>
<dbReference type="PANTHER" id="PTHR10157:SF23">
    <property type="entry name" value="MOXD1 HOMOLOG 1"/>
    <property type="match status" value="1"/>
</dbReference>
<dbReference type="GO" id="GO:0004500">
    <property type="term" value="F:dopamine beta-monooxygenase activity"/>
    <property type="evidence" value="ECO:0007669"/>
    <property type="project" value="InterPro"/>
</dbReference>
<dbReference type="InterPro" id="IPR008977">
    <property type="entry name" value="PHM/PNGase_F_dom_sf"/>
</dbReference>
<keyword evidence="9" id="KW-1185">Reference proteome</keyword>
<dbReference type="Pfam" id="PF01082">
    <property type="entry name" value="Cu2_monooxygen"/>
    <property type="match status" value="1"/>
</dbReference>
<feature type="domain" description="Temptin Cys/Cys disulfide" evidence="7">
    <location>
        <begin position="20"/>
        <end position="117"/>
    </location>
</feature>
<reference evidence="8 9" key="1">
    <citation type="submission" date="2017-06" db="EMBL/GenBank/DDBJ databases">
        <title>A platform for efficient transgenesis in Macrostomum lignano, a flatworm model organism for stem cell research.</title>
        <authorList>
            <person name="Berezikov E."/>
        </authorList>
    </citation>
    <scope>NUCLEOTIDE SEQUENCE [LARGE SCALE GENOMIC DNA]</scope>
    <source>
        <strain evidence="8">DV1</strain>
        <tissue evidence="8">Whole organism</tissue>
    </source>
</reference>
<proteinExistence type="predicted"/>
<keyword evidence="3" id="KW-1133">Transmembrane helix</keyword>
<evidence type="ECO:0000259" key="5">
    <source>
        <dbReference type="Pfam" id="PF01082"/>
    </source>
</evidence>
<dbReference type="PANTHER" id="PTHR10157">
    <property type="entry name" value="DOPAMINE BETA HYDROXYLASE RELATED"/>
    <property type="match status" value="1"/>
</dbReference>
<keyword evidence="2" id="KW-0325">Glycoprotein</keyword>
<keyword evidence="3" id="KW-0812">Transmembrane</keyword>
<dbReference type="OrthoDB" id="10003276at2759"/>
<dbReference type="Gene3D" id="2.60.120.310">
    <property type="entry name" value="Copper type II, ascorbate-dependent monooxygenase, N-terminal domain"/>
    <property type="match status" value="1"/>
</dbReference>
<keyword evidence="1" id="KW-1015">Disulfide bond</keyword>
<evidence type="ECO:0000259" key="6">
    <source>
        <dbReference type="Pfam" id="PF03712"/>
    </source>
</evidence>
<comment type="caution">
    <text evidence="8">The sequence shown here is derived from an EMBL/GenBank/DDBJ whole genome shotgun (WGS) entry which is preliminary data.</text>
</comment>
<feature type="transmembrane region" description="Helical" evidence="3">
    <location>
        <begin position="575"/>
        <end position="599"/>
    </location>
</feature>
<dbReference type="PROSITE" id="PS51257">
    <property type="entry name" value="PROKAR_LIPOPROTEIN"/>
    <property type="match status" value="1"/>
</dbReference>
<dbReference type="STRING" id="282301.A0A267EH08"/>
<protein>
    <recommendedName>
        <fullName evidence="10">DOMON domain-containing protein</fullName>
    </recommendedName>
</protein>
<evidence type="ECO:0000256" key="2">
    <source>
        <dbReference type="ARBA" id="ARBA00023180"/>
    </source>
</evidence>
<keyword evidence="4" id="KW-0732">Signal</keyword>
<dbReference type="InterPro" id="IPR014784">
    <property type="entry name" value="Cu2_ascorb_mOase-like_C"/>
</dbReference>
<feature type="chain" id="PRO_5012356861" description="DOMON domain-containing protein" evidence="4">
    <location>
        <begin position="22"/>
        <end position="605"/>
    </location>
</feature>
<evidence type="ECO:0000256" key="3">
    <source>
        <dbReference type="SAM" id="Phobius"/>
    </source>
</evidence>
<feature type="domain" description="Copper type II ascorbate-dependent monooxygenase N-terminal" evidence="5">
    <location>
        <begin position="152"/>
        <end position="268"/>
    </location>
</feature>
<evidence type="ECO:0000259" key="7">
    <source>
        <dbReference type="Pfam" id="PF24784"/>
    </source>
</evidence>
<name>A0A267EH08_9PLAT</name>
<dbReference type="InterPro" id="IPR057626">
    <property type="entry name" value="S-S_Temptin"/>
</dbReference>
<dbReference type="Pfam" id="PF24784">
    <property type="entry name" value="Temptin_C"/>
    <property type="match status" value="1"/>
</dbReference>
<organism evidence="8 9">
    <name type="scientific">Macrostomum lignano</name>
    <dbReference type="NCBI Taxonomy" id="282301"/>
    <lineage>
        <taxon>Eukaryota</taxon>
        <taxon>Metazoa</taxon>
        <taxon>Spiralia</taxon>
        <taxon>Lophotrochozoa</taxon>
        <taxon>Platyhelminthes</taxon>
        <taxon>Rhabditophora</taxon>
        <taxon>Macrostomorpha</taxon>
        <taxon>Macrostomida</taxon>
        <taxon>Macrostomidae</taxon>
        <taxon>Macrostomum</taxon>
    </lineage>
</organism>
<evidence type="ECO:0000256" key="1">
    <source>
        <dbReference type="ARBA" id="ARBA00023157"/>
    </source>
</evidence>